<reference evidence="2" key="2">
    <citation type="submission" date="2022-06" db="UniProtKB">
        <authorList>
            <consortium name="EnsemblMetazoa"/>
        </authorList>
    </citation>
    <scope>IDENTIFICATION</scope>
</reference>
<organism evidence="2 3">
    <name type="scientific">Onchocerca volvulus</name>
    <dbReference type="NCBI Taxonomy" id="6282"/>
    <lineage>
        <taxon>Eukaryota</taxon>
        <taxon>Metazoa</taxon>
        <taxon>Ecdysozoa</taxon>
        <taxon>Nematoda</taxon>
        <taxon>Chromadorea</taxon>
        <taxon>Rhabditida</taxon>
        <taxon>Spirurina</taxon>
        <taxon>Spiruromorpha</taxon>
        <taxon>Filarioidea</taxon>
        <taxon>Onchocercidae</taxon>
        <taxon>Onchocerca</taxon>
    </lineage>
</organism>
<name>A0A8R1TUF8_ONCVO</name>
<dbReference type="AlphaFoldDB" id="A0A8R1TUF8"/>
<dbReference type="PANTHER" id="PTHR13383">
    <property type="entry name" value="RIBONUCLEASE H2 SUBUNIT B"/>
    <property type="match status" value="1"/>
</dbReference>
<evidence type="ECO:0000313" key="3">
    <source>
        <dbReference type="Proteomes" id="UP000024404"/>
    </source>
</evidence>
<reference evidence="3" key="1">
    <citation type="submission" date="2013-10" db="EMBL/GenBank/DDBJ databases">
        <title>Genome sequencing of Onchocerca volvulus.</title>
        <authorList>
            <person name="Cotton J."/>
            <person name="Tsai J."/>
            <person name="Stanley E."/>
            <person name="Tracey A."/>
            <person name="Holroyd N."/>
            <person name="Lustigman S."/>
            <person name="Berriman M."/>
        </authorList>
    </citation>
    <scope>NUCLEOTIDE SEQUENCE</scope>
</reference>
<dbReference type="GO" id="GO:0006401">
    <property type="term" value="P:RNA catabolic process"/>
    <property type="evidence" value="ECO:0007669"/>
    <property type="project" value="TreeGrafter"/>
</dbReference>
<sequence length="300" mass="33608">MFSEASQVFIEDVKDGGRCPGIRDISVAGTRQLEPNWLNKEIGPVSSLGIVMTTFTFVMDSADSFSESAVGESGLNKKCKEERAESDYYQRNDQSLTRFVLSNGELCEKQLHLLRHPKTGNATLYAIGNERVEELLKFDDGLRSVLLGNNVVSNGSLILLAPVNPTLLLLPYLRKYAKDDYVSLKDILVDDHFPSIKLLENVKAVKSSLRQTCQCKDSEYAVCGILEENLPVDILKLIEIDFVREENGNTSNKRQHQDSGSKEERDEITGNGIRPLQETDSLAVQKQTKYTRLRSGKIFT</sequence>
<dbReference type="EMBL" id="CMVM020000154">
    <property type="status" value="NOT_ANNOTATED_CDS"/>
    <property type="molecule type" value="Genomic_DNA"/>
</dbReference>
<dbReference type="PANTHER" id="PTHR13383:SF11">
    <property type="entry name" value="RIBONUCLEASE H2 SUBUNIT B"/>
    <property type="match status" value="1"/>
</dbReference>
<feature type="region of interest" description="Disordered" evidence="1">
    <location>
        <begin position="248"/>
        <end position="276"/>
    </location>
</feature>
<protein>
    <submittedName>
        <fullName evidence="2">Uncharacterized protein</fullName>
    </submittedName>
</protein>
<dbReference type="GO" id="GO:0032299">
    <property type="term" value="C:ribonuclease H2 complex"/>
    <property type="evidence" value="ECO:0007669"/>
    <property type="project" value="InterPro"/>
</dbReference>
<dbReference type="GO" id="GO:0005654">
    <property type="term" value="C:nucleoplasm"/>
    <property type="evidence" value="ECO:0007669"/>
    <property type="project" value="TreeGrafter"/>
</dbReference>
<accession>A0A8R1TUF8</accession>
<dbReference type="Proteomes" id="UP000024404">
    <property type="component" value="Unassembled WGS sequence"/>
</dbReference>
<proteinExistence type="predicted"/>
<keyword evidence="3" id="KW-1185">Reference proteome</keyword>
<feature type="compositionally biased region" description="Basic and acidic residues" evidence="1">
    <location>
        <begin position="255"/>
        <end position="268"/>
    </location>
</feature>
<evidence type="ECO:0000313" key="2">
    <source>
        <dbReference type="EnsemblMetazoa" id="OVOC5351.1"/>
    </source>
</evidence>
<dbReference type="Gene3D" id="1.10.20.120">
    <property type="match status" value="1"/>
</dbReference>
<dbReference type="EnsemblMetazoa" id="OVOC5351.1">
    <property type="protein sequence ID" value="OVOC5351.1"/>
    <property type="gene ID" value="WBGene00242160"/>
</dbReference>
<dbReference type="InterPro" id="IPR040456">
    <property type="entry name" value="RNase_H2_suB"/>
</dbReference>
<evidence type="ECO:0000256" key="1">
    <source>
        <dbReference type="SAM" id="MobiDB-lite"/>
    </source>
</evidence>
<dbReference type="Gene3D" id="2.20.25.530">
    <property type="match status" value="1"/>
</dbReference>